<evidence type="ECO:0000256" key="4">
    <source>
        <dbReference type="ARBA" id="ARBA00022448"/>
    </source>
</evidence>
<dbReference type="InterPro" id="IPR036866">
    <property type="entry name" value="RibonucZ/Hydroxyglut_hydro"/>
</dbReference>
<evidence type="ECO:0000256" key="6">
    <source>
        <dbReference type="HAMAP-Rule" id="MF_00653"/>
    </source>
</evidence>
<reference evidence="8 9" key="1">
    <citation type="submission" date="2016-12" db="EMBL/GenBank/DDBJ databases">
        <title>The draft genome sequence of HSLHS2.</title>
        <authorList>
            <person name="Hu D."/>
            <person name="Wang L."/>
            <person name="Shao Z."/>
        </authorList>
    </citation>
    <scope>NUCLEOTIDE SEQUENCE [LARGE SCALE GENOMIC DNA]</scope>
    <source>
        <strain evidence="8">MCCC 1A06712</strain>
    </source>
</reference>
<name>A0A251WV16_9RHOB</name>
<dbReference type="Pfam" id="PF12706">
    <property type="entry name" value="Lactamase_B_2"/>
    <property type="match status" value="1"/>
</dbReference>
<dbReference type="OrthoDB" id="9778305at2"/>
<dbReference type="GO" id="GO:0018189">
    <property type="term" value="P:pyrroloquinoline quinone biosynthetic process"/>
    <property type="evidence" value="ECO:0007669"/>
    <property type="project" value="UniProtKB-UniRule"/>
</dbReference>
<evidence type="ECO:0000313" key="8">
    <source>
        <dbReference type="EMBL" id="OUD08329.1"/>
    </source>
</evidence>
<protein>
    <recommendedName>
        <fullName evidence="3 6">Coenzyme PQQ synthesis protein B</fullName>
    </recommendedName>
    <alternativeName>
        <fullName evidence="6">Pyrroloquinoline quinone biosynthesis protein B</fullName>
    </alternativeName>
</protein>
<keyword evidence="9" id="KW-1185">Reference proteome</keyword>
<dbReference type="RefSeq" id="WP_086452360.1">
    <property type="nucleotide sequence ID" value="NZ_MSPP01000006.1"/>
</dbReference>
<evidence type="ECO:0000256" key="2">
    <source>
        <dbReference type="ARBA" id="ARBA00008481"/>
    </source>
</evidence>
<dbReference type="Proteomes" id="UP000194664">
    <property type="component" value="Unassembled WGS sequence"/>
</dbReference>
<dbReference type="PANTHER" id="PTHR42663:SF7">
    <property type="entry name" value="COENZYME PQQ SYNTHESIS PROTEIN B"/>
    <property type="match status" value="1"/>
</dbReference>
<organism evidence="8 9">
    <name type="scientific">Marivivens niveibacter</name>
    <dbReference type="NCBI Taxonomy" id="1930667"/>
    <lineage>
        <taxon>Bacteria</taxon>
        <taxon>Pseudomonadati</taxon>
        <taxon>Pseudomonadota</taxon>
        <taxon>Alphaproteobacteria</taxon>
        <taxon>Rhodobacterales</taxon>
        <taxon>Paracoccaceae</taxon>
        <taxon>Marivivens group</taxon>
        <taxon>Marivivens</taxon>
    </lineage>
</organism>
<comment type="pathway">
    <text evidence="1 6">Cofactor biosynthesis; pyrroloquinoline quinone biosynthesis.</text>
</comment>
<evidence type="ECO:0000256" key="1">
    <source>
        <dbReference type="ARBA" id="ARBA00004886"/>
    </source>
</evidence>
<dbReference type="NCBIfam" id="TIGR02108">
    <property type="entry name" value="PQQ_syn_pqqB"/>
    <property type="match status" value="1"/>
</dbReference>
<dbReference type="InterPro" id="IPR011842">
    <property type="entry name" value="PQQ_synth_PqqB"/>
</dbReference>
<comment type="caution">
    <text evidence="8">The sequence shown here is derived from an EMBL/GenBank/DDBJ whole genome shotgun (WGS) entry which is preliminary data.</text>
</comment>
<dbReference type="EMBL" id="MSPP01000006">
    <property type="protein sequence ID" value="OUD08329.1"/>
    <property type="molecule type" value="Genomic_DNA"/>
</dbReference>
<keyword evidence="4 6" id="KW-0813">Transport</keyword>
<comment type="similarity">
    <text evidence="2 6">Belongs to the PqqB family.</text>
</comment>
<dbReference type="SUPFAM" id="SSF56281">
    <property type="entry name" value="Metallo-hydrolase/oxidoreductase"/>
    <property type="match status" value="1"/>
</dbReference>
<evidence type="ECO:0000256" key="3">
    <source>
        <dbReference type="ARBA" id="ARBA00015084"/>
    </source>
</evidence>
<proteinExistence type="inferred from homology"/>
<dbReference type="PANTHER" id="PTHR42663">
    <property type="entry name" value="HYDROLASE C777.06C-RELATED-RELATED"/>
    <property type="match status" value="1"/>
</dbReference>
<comment type="function">
    <text evidence="6">May be involved in the transport of PQQ or its precursor to the periplasm.</text>
</comment>
<dbReference type="InterPro" id="IPR001279">
    <property type="entry name" value="Metallo-B-lactamas"/>
</dbReference>
<evidence type="ECO:0000259" key="7">
    <source>
        <dbReference type="Pfam" id="PF12706"/>
    </source>
</evidence>
<accession>A0A251WV16</accession>
<keyword evidence="5 6" id="KW-0884">PQQ biosynthesis</keyword>
<dbReference type="UniPathway" id="UPA00539"/>
<dbReference type="AlphaFoldDB" id="A0A251WV16"/>
<feature type="domain" description="Metallo-beta-lactamase" evidence="7">
    <location>
        <begin position="51"/>
        <end position="265"/>
    </location>
</feature>
<gene>
    <name evidence="6" type="primary">pqqB</name>
    <name evidence="8" type="ORF">BVC71_14250</name>
</gene>
<evidence type="ECO:0000256" key="5">
    <source>
        <dbReference type="ARBA" id="ARBA00022905"/>
    </source>
</evidence>
<dbReference type="HAMAP" id="MF_00653">
    <property type="entry name" value="PQQ_syn_PqqB"/>
    <property type="match status" value="1"/>
</dbReference>
<evidence type="ECO:0000313" key="9">
    <source>
        <dbReference type="Proteomes" id="UP000194664"/>
    </source>
</evidence>
<dbReference type="Gene3D" id="3.60.15.10">
    <property type="entry name" value="Ribonuclease Z/Hydroxyacylglutathione hydrolase-like"/>
    <property type="match status" value="1"/>
</dbReference>
<sequence>MTINARILGAAAGGGLPQWNCGCANCNAARAGEIPPQSQSSVAVSGNGRDWAILNASPDIRDQMAKCTAVHPTGLRQLPLKSVLVTNGDIDHVAGLLVLRESQPFTLFATAEIHDVLAANPIFDALRDDCVSRSRIALDQPFELVPDLTATLFAVPGKVPLYLEGDVVKTDLVGEQTVGVELIAGNKRAYYIPGCAHVPADLADRLRGADLVMFDGTLWSDNEMIRAGLSQKTGQRMGHISISGPDGSMTAMQDLNIKQKVYVHMNNSNPVIDPRSDQTRQAEQGGWTIGRDGMEIEI</sequence>